<evidence type="ECO:0000256" key="1">
    <source>
        <dbReference type="SAM" id="MobiDB-lite"/>
    </source>
</evidence>
<dbReference type="InParanoid" id="E9GU32"/>
<feature type="compositionally biased region" description="Basic residues" evidence="1">
    <location>
        <begin position="352"/>
        <end position="372"/>
    </location>
</feature>
<protein>
    <submittedName>
        <fullName evidence="2">Uncharacterized protein</fullName>
    </submittedName>
</protein>
<accession>E9GU32</accession>
<proteinExistence type="predicted"/>
<dbReference type="KEGG" id="dpx:DAPPUDRAFT_321846"/>
<dbReference type="OrthoDB" id="6346708at2759"/>
<organism evidence="2 3">
    <name type="scientific">Daphnia pulex</name>
    <name type="common">Water flea</name>
    <dbReference type="NCBI Taxonomy" id="6669"/>
    <lineage>
        <taxon>Eukaryota</taxon>
        <taxon>Metazoa</taxon>
        <taxon>Ecdysozoa</taxon>
        <taxon>Arthropoda</taxon>
        <taxon>Crustacea</taxon>
        <taxon>Branchiopoda</taxon>
        <taxon>Diplostraca</taxon>
        <taxon>Cladocera</taxon>
        <taxon>Anomopoda</taxon>
        <taxon>Daphniidae</taxon>
        <taxon>Daphnia</taxon>
    </lineage>
</organism>
<reference evidence="2 3" key="1">
    <citation type="journal article" date="2011" name="Science">
        <title>The ecoresponsive genome of Daphnia pulex.</title>
        <authorList>
            <person name="Colbourne J.K."/>
            <person name="Pfrender M.E."/>
            <person name="Gilbert D."/>
            <person name="Thomas W.K."/>
            <person name="Tucker A."/>
            <person name="Oakley T.H."/>
            <person name="Tokishita S."/>
            <person name="Aerts A."/>
            <person name="Arnold G.J."/>
            <person name="Basu M.K."/>
            <person name="Bauer D.J."/>
            <person name="Caceres C.E."/>
            <person name="Carmel L."/>
            <person name="Casola C."/>
            <person name="Choi J.H."/>
            <person name="Detter J.C."/>
            <person name="Dong Q."/>
            <person name="Dusheyko S."/>
            <person name="Eads B.D."/>
            <person name="Frohlich T."/>
            <person name="Geiler-Samerotte K.A."/>
            <person name="Gerlach D."/>
            <person name="Hatcher P."/>
            <person name="Jogdeo S."/>
            <person name="Krijgsveld J."/>
            <person name="Kriventseva E.V."/>
            <person name="Kultz D."/>
            <person name="Laforsch C."/>
            <person name="Lindquist E."/>
            <person name="Lopez J."/>
            <person name="Manak J.R."/>
            <person name="Muller J."/>
            <person name="Pangilinan J."/>
            <person name="Patwardhan R.P."/>
            <person name="Pitluck S."/>
            <person name="Pritham E.J."/>
            <person name="Rechtsteiner A."/>
            <person name="Rho M."/>
            <person name="Rogozin I.B."/>
            <person name="Sakarya O."/>
            <person name="Salamov A."/>
            <person name="Schaack S."/>
            <person name="Shapiro H."/>
            <person name="Shiga Y."/>
            <person name="Skalitzky C."/>
            <person name="Smith Z."/>
            <person name="Souvorov A."/>
            <person name="Sung W."/>
            <person name="Tang Z."/>
            <person name="Tsuchiya D."/>
            <person name="Tu H."/>
            <person name="Vos H."/>
            <person name="Wang M."/>
            <person name="Wolf Y.I."/>
            <person name="Yamagata H."/>
            <person name="Yamada T."/>
            <person name="Ye Y."/>
            <person name="Shaw J.R."/>
            <person name="Andrews J."/>
            <person name="Crease T.J."/>
            <person name="Tang H."/>
            <person name="Lucas S.M."/>
            <person name="Robertson H.M."/>
            <person name="Bork P."/>
            <person name="Koonin E.V."/>
            <person name="Zdobnov E.M."/>
            <person name="Grigoriev I.V."/>
            <person name="Lynch M."/>
            <person name="Boore J.L."/>
        </authorList>
    </citation>
    <scope>NUCLEOTIDE SEQUENCE [LARGE SCALE GENOMIC DNA]</scope>
</reference>
<evidence type="ECO:0000313" key="3">
    <source>
        <dbReference type="Proteomes" id="UP000000305"/>
    </source>
</evidence>
<dbReference type="EMBL" id="GL732565">
    <property type="protein sequence ID" value="EFX77045.1"/>
    <property type="molecule type" value="Genomic_DNA"/>
</dbReference>
<feature type="region of interest" description="Disordered" evidence="1">
    <location>
        <begin position="298"/>
        <end position="318"/>
    </location>
</feature>
<gene>
    <name evidence="2" type="ORF">DAPPUDRAFT_321846</name>
</gene>
<keyword evidence="3" id="KW-1185">Reference proteome</keyword>
<sequence length="404" mass="44962">MDNLQYLAPASILTPSPSPLLMPVDSNWMTPSEYPAYSSSTHMKAQFTRVAYPNSQESVTNVPPIRGVVMPDRYSATAMEQKVMMETTFLEDSMSKKTADLSDWHCSPPFQFEDVSEDDNISNKDMPFSHFTEKPQIPNVKLESPAICEDICWEGSTFDPLDDSRLCFTQFLEPQDVKEMDPLFITTVEPIAPPFLVAPVLNPPLAAGKVTANPFLRSDFPETTTPLQAKKRVIETNVSQSPRKLTKMAPHVMPVKVELLQHNSPVWLVKSEFEESSVIDPDEIRLLPFAPSRLEPPQVATTKVPLSRPSTSSVPKSKVDIDVDEEGNLFATIRLIAPSPSITSNKLKTSKNVKCKNKRTSHQLGHSGKKPLKLSTKKEGPFSVQSLVAKFIEAAKNKKISQLL</sequence>
<dbReference type="HOGENOM" id="CLU_681999_0_0_1"/>
<evidence type="ECO:0000313" key="2">
    <source>
        <dbReference type="EMBL" id="EFX77045.1"/>
    </source>
</evidence>
<name>E9GU32_DAPPU</name>
<dbReference type="Proteomes" id="UP000000305">
    <property type="component" value="Unassembled WGS sequence"/>
</dbReference>
<feature type="region of interest" description="Disordered" evidence="1">
    <location>
        <begin position="352"/>
        <end position="376"/>
    </location>
</feature>
<dbReference type="AlphaFoldDB" id="E9GU32"/>